<dbReference type="InterPro" id="IPR011006">
    <property type="entry name" value="CheY-like_superfamily"/>
</dbReference>
<dbReference type="GO" id="GO:0003700">
    <property type="term" value="F:DNA-binding transcription factor activity"/>
    <property type="evidence" value="ECO:0007669"/>
    <property type="project" value="InterPro"/>
</dbReference>
<keyword evidence="4" id="KW-0902">Two-component regulatory system</keyword>
<name>A0A2V5K9R6_9BACL</name>
<dbReference type="InterPro" id="IPR001789">
    <property type="entry name" value="Sig_transdc_resp-reg_receiver"/>
</dbReference>
<evidence type="ECO:0000256" key="4">
    <source>
        <dbReference type="ARBA" id="ARBA00023012"/>
    </source>
</evidence>
<comment type="caution">
    <text evidence="11">The sequence shown here is derived from an EMBL/GenBank/DDBJ whole genome shotgun (WGS) entry which is preliminary data.</text>
</comment>
<dbReference type="EMBL" id="QJVJ01000002">
    <property type="protein sequence ID" value="PYI56251.1"/>
    <property type="molecule type" value="Genomic_DNA"/>
</dbReference>
<dbReference type="PANTHER" id="PTHR42713">
    <property type="entry name" value="HISTIDINE KINASE-RELATED"/>
    <property type="match status" value="1"/>
</dbReference>
<dbReference type="SUPFAM" id="SSF46689">
    <property type="entry name" value="Homeodomain-like"/>
    <property type="match status" value="2"/>
</dbReference>
<dbReference type="OrthoDB" id="9759232at2"/>
<dbReference type="Gene3D" id="1.10.10.60">
    <property type="entry name" value="Homeodomain-like"/>
    <property type="match status" value="2"/>
</dbReference>
<evidence type="ECO:0000256" key="6">
    <source>
        <dbReference type="ARBA" id="ARBA00023125"/>
    </source>
</evidence>
<dbReference type="PROSITE" id="PS50110">
    <property type="entry name" value="RESPONSE_REGULATORY"/>
    <property type="match status" value="1"/>
</dbReference>
<keyword evidence="7" id="KW-0804">Transcription</keyword>
<evidence type="ECO:0000259" key="10">
    <source>
        <dbReference type="PROSITE" id="PS50110"/>
    </source>
</evidence>
<dbReference type="InterPro" id="IPR009057">
    <property type="entry name" value="Homeodomain-like_sf"/>
</dbReference>
<dbReference type="SUPFAM" id="SSF52172">
    <property type="entry name" value="CheY-like"/>
    <property type="match status" value="1"/>
</dbReference>
<protein>
    <recommendedName>
        <fullName evidence="13">DNA-binding response regulator</fullName>
    </recommendedName>
</protein>
<feature type="modified residue" description="4-aspartylphosphate" evidence="8">
    <location>
        <position position="55"/>
    </location>
</feature>
<dbReference type="PRINTS" id="PR00032">
    <property type="entry name" value="HTHARAC"/>
</dbReference>
<evidence type="ECO:0000256" key="2">
    <source>
        <dbReference type="ARBA" id="ARBA00022490"/>
    </source>
</evidence>
<dbReference type="Proteomes" id="UP000247476">
    <property type="component" value="Unassembled WGS sequence"/>
</dbReference>
<evidence type="ECO:0000313" key="12">
    <source>
        <dbReference type="Proteomes" id="UP000247476"/>
    </source>
</evidence>
<keyword evidence="2" id="KW-0963">Cytoplasm</keyword>
<accession>A0A2V5K9R6</accession>
<keyword evidence="12" id="KW-1185">Reference proteome</keyword>
<keyword evidence="3 8" id="KW-0597">Phosphoprotein</keyword>
<evidence type="ECO:0000313" key="11">
    <source>
        <dbReference type="EMBL" id="PYI56251.1"/>
    </source>
</evidence>
<evidence type="ECO:0000256" key="3">
    <source>
        <dbReference type="ARBA" id="ARBA00022553"/>
    </source>
</evidence>
<sequence>MHRILIVDDEPLLVNSLQRVIRMSDLAVSDIAVALSGSEALAKLQSHNVDIVLSDIRMPEMDGIELIRQVHERWPCCKVIFLTGFSQFDYAQKAVQYGAFDYLLKPVSDRELLDCIDRAIRQRQRETEQLLFQETLKKQYEEGLAVIRQTFLRKLLAGDFANIGQAKRKMEKMQIGLDPEEPTVFLFFRIDGIRDGTGFDEDLCVFAIRNIAEEFLNKPFHHCCLEDDNGYVIYPLQPVGRPDREKEPAPSLESIAESIQESLAFYSKIQVTMLVSDPAPSVRQWPETYRTAVSILRHSLFLGTSLILDFQSFDFRKEGHVSSLSRLPSLHTLMESGREREFRERLRELFGEIRTMQDVPFGLYIELFQHVSAAFIRLINKLKPNREQMQELDLDLDKLTSVRAFATLDHMEHYFLGAAERLFSLMNQSAKDHVGALVAKVKLHVENRLSDELSLTALADHVHVSAPYLSKLFKQHTGEGINEYVTHARIMRAKELLRDPQLKVYEVAAKVGYDNIPYFTKVFKKVVGVTPQEFKSANS</sequence>
<feature type="domain" description="Response regulatory" evidence="10">
    <location>
        <begin position="3"/>
        <end position="120"/>
    </location>
</feature>
<evidence type="ECO:0000256" key="8">
    <source>
        <dbReference type="PROSITE-ProRule" id="PRU00169"/>
    </source>
</evidence>
<dbReference type="InterPro" id="IPR018062">
    <property type="entry name" value="HTH_AraC-typ_CS"/>
</dbReference>
<dbReference type="PROSITE" id="PS00041">
    <property type="entry name" value="HTH_ARAC_FAMILY_1"/>
    <property type="match status" value="1"/>
</dbReference>
<dbReference type="Pfam" id="PF12833">
    <property type="entry name" value="HTH_18"/>
    <property type="match status" value="1"/>
</dbReference>
<comment type="subcellular location">
    <subcellularLocation>
        <location evidence="1">Cytoplasm</location>
    </subcellularLocation>
</comment>
<evidence type="ECO:0000256" key="7">
    <source>
        <dbReference type="ARBA" id="ARBA00023163"/>
    </source>
</evidence>
<evidence type="ECO:0000256" key="1">
    <source>
        <dbReference type="ARBA" id="ARBA00004496"/>
    </source>
</evidence>
<dbReference type="GO" id="GO:0005737">
    <property type="term" value="C:cytoplasm"/>
    <property type="evidence" value="ECO:0007669"/>
    <property type="project" value="UniProtKB-SubCell"/>
</dbReference>
<dbReference type="SMART" id="SM00342">
    <property type="entry name" value="HTH_ARAC"/>
    <property type="match status" value="1"/>
</dbReference>
<dbReference type="Pfam" id="PF00072">
    <property type="entry name" value="Response_reg"/>
    <property type="match status" value="1"/>
</dbReference>
<gene>
    <name evidence="11" type="ORF">DLM86_04500</name>
</gene>
<proteinExistence type="predicted"/>
<organism evidence="11 12">
    <name type="scientific">Paenibacillus flagellatus</name>
    <dbReference type="NCBI Taxonomy" id="2211139"/>
    <lineage>
        <taxon>Bacteria</taxon>
        <taxon>Bacillati</taxon>
        <taxon>Bacillota</taxon>
        <taxon>Bacilli</taxon>
        <taxon>Bacillales</taxon>
        <taxon>Paenibacillaceae</taxon>
        <taxon>Paenibacillus</taxon>
    </lineage>
</organism>
<dbReference type="SMART" id="SM00448">
    <property type="entry name" value="REC"/>
    <property type="match status" value="1"/>
</dbReference>
<dbReference type="InterPro" id="IPR018060">
    <property type="entry name" value="HTH_AraC"/>
</dbReference>
<keyword evidence="6" id="KW-0238">DNA-binding</keyword>
<evidence type="ECO:0000256" key="5">
    <source>
        <dbReference type="ARBA" id="ARBA00023015"/>
    </source>
</evidence>
<dbReference type="InterPro" id="IPR020449">
    <property type="entry name" value="Tscrpt_reg_AraC-type_HTH"/>
</dbReference>
<dbReference type="InterPro" id="IPR051552">
    <property type="entry name" value="HptR"/>
</dbReference>
<dbReference type="GO" id="GO:0043565">
    <property type="term" value="F:sequence-specific DNA binding"/>
    <property type="evidence" value="ECO:0007669"/>
    <property type="project" value="InterPro"/>
</dbReference>
<keyword evidence="5" id="KW-0805">Transcription regulation</keyword>
<feature type="domain" description="HTH araC/xylS-type" evidence="9">
    <location>
        <begin position="439"/>
        <end position="537"/>
    </location>
</feature>
<evidence type="ECO:0008006" key="13">
    <source>
        <dbReference type="Google" id="ProtNLM"/>
    </source>
</evidence>
<evidence type="ECO:0000259" key="9">
    <source>
        <dbReference type="PROSITE" id="PS01124"/>
    </source>
</evidence>
<dbReference type="GO" id="GO:0000160">
    <property type="term" value="P:phosphorelay signal transduction system"/>
    <property type="evidence" value="ECO:0007669"/>
    <property type="project" value="UniProtKB-KW"/>
</dbReference>
<dbReference type="RefSeq" id="WP_110838779.1">
    <property type="nucleotide sequence ID" value="NZ_QJVJ01000002.1"/>
</dbReference>
<dbReference type="PROSITE" id="PS01124">
    <property type="entry name" value="HTH_ARAC_FAMILY_2"/>
    <property type="match status" value="1"/>
</dbReference>
<dbReference type="Gene3D" id="3.40.50.2300">
    <property type="match status" value="1"/>
</dbReference>
<dbReference type="CDD" id="cd17536">
    <property type="entry name" value="REC_YesN-like"/>
    <property type="match status" value="1"/>
</dbReference>
<dbReference type="PANTHER" id="PTHR42713:SF3">
    <property type="entry name" value="TRANSCRIPTIONAL REGULATORY PROTEIN HPTR"/>
    <property type="match status" value="1"/>
</dbReference>
<dbReference type="AlphaFoldDB" id="A0A2V5K9R6"/>
<reference evidence="11 12" key="1">
    <citation type="submission" date="2018-05" db="EMBL/GenBank/DDBJ databases">
        <title>Paenibacillus flagellatus sp. nov., isolated from selenium mineral soil.</title>
        <authorList>
            <person name="Dai X."/>
        </authorList>
    </citation>
    <scope>NUCLEOTIDE SEQUENCE [LARGE SCALE GENOMIC DNA]</scope>
    <source>
        <strain evidence="11 12">DXL2</strain>
    </source>
</reference>